<evidence type="ECO:0008006" key="5">
    <source>
        <dbReference type="Google" id="ProtNLM"/>
    </source>
</evidence>
<feature type="region of interest" description="Disordered" evidence="1">
    <location>
        <begin position="23"/>
        <end position="120"/>
    </location>
</feature>
<dbReference type="Proteomes" id="UP000664332">
    <property type="component" value="Unassembled WGS sequence"/>
</dbReference>
<feature type="compositionally biased region" description="Low complexity" evidence="1">
    <location>
        <begin position="30"/>
        <end position="75"/>
    </location>
</feature>
<proteinExistence type="predicted"/>
<evidence type="ECO:0000313" key="4">
    <source>
        <dbReference type="Proteomes" id="UP000664332"/>
    </source>
</evidence>
<dbReference type="EMBL" id="JAFLEQ010000005">
    <property type="protein sequence ID" value="MBN9643623.1"/>
    <property type="molecule type" value="Genomic_DNA"/>
</dbReference>
<sequence>MTPSTKALLAAALVAPLALAACGKDDSAETDATTSAAASSTAASSTTEKTTTSTTTSEKTTTSTTTTEETTTSEESTTEETTSEEPSPEPPSTPAPQPTSSAPAPQPSSSAPAPAPVDPNAAANRQMAVPELTGPNQATDADRSAIRDVMARSLSGPNVQAVMLNAFNNTCDSVLAQAGGREAAVNMVQQNIPPVPIPPGGEGRIDNVDNVIVNGNEATAVVTATANFQTNTEKQYFVREGDRWLLCGKVPSVQ</sequence>
<dbReference type="PROSITE" id="PS51257">
    <property type="entry name" value="PROKAR_LIPOPROTEIN"/>
    <property type="match status" value="1"/>
</dbReference>
<evidence type="ECO:0000256" key="2">
    <source>
        <dbReference type="SAM" id="SignalP"/>
    </source>
</evidence>
<feature type="signal peptide" evidence="2">
    <location>
        <begin position="1"/>
        <end position="20"/>
    </location>
</feature>
<feature type="compositionally biased region" description="Pro residues" evidence="1">
    <location>
        <begin position="88"/>
        <end position="97"/>
    </location>
</feature>
<dbReference type="RefSeq" id="WP_207118365.1">
    <property type="nucleotide sequence ID" value="NZ_JAFLEQ010000005.1"/>
</dbReference>
<keyword evidence="2" id="KW-0732">Signal</keyword>
<feature type="compositionally biased region" description="Low complexity" evidence="1">
    <location>
        <begin position="98"/>
        <end position="112"/>
    </location>
</feature>
<evidence type="ECO:0000256" key="1">
    <source>
        <dbReference type="SAM" id="MobiDB-lite"/>
    </source>
</evidence>
<feature type="chain" id="PRO_5037750608" description="Nuclear transport factor 2 family protein" evidence="2">
    <location>
        <begin position="21"/>
        <end position="254"/>
    </location>
</feature>
<accession>A0A939E0J2</accession>
<protein>
    <recommendedName>
        <fullName evidence="5">Nuclear transport factor 2 family protein</fullName>
    </recommendedName>
</protein>
<evidence type="ECO:0000313" key="3">
    <source>
        <dbReference type="EMBL" id="MBN9643623.1"/>
    </source>
</evidence>
<dbReference type="AlphaFoldDB" id="A0A939E0J2"/>
<reference evidence="3" key="1">
    <citation type="submission" date="2021-03" db="EMBL/GenBank/DDBJ databases">
        <authorList>
            <person name="Sun Q."/>
        </authorList>
    </citation>
    <scope>NUCLEOTIDE SEQUENCE</scope>
    <source>
        <strain evidence="3">CCM 8862</strain>
    </source>
</reference>
<organism evidence="3 4">
    <name type="scientific">Corynebacterium mendelii</name>
    <dbReference type="NCBI Taxonomy" id="2765362"/>
    <lineage>
        <taxon>Bacteria</taxon>
        <taxon>Bacillati</taxon>
        <taxon>Actinomycetota</taxon>
        <taxon>Actinomycetes</taxon>
        <taxon>Mycobacteriales</taxon>
        <taxon>Corynebacteriaceae</taxon>
        <taxon>Corynebacterium</taxon>
    </lineage>
</organism>
<keyword evidence="4" id="KW-1185">Reference proteome</keyword>
<gene>
    <name evidence="3" type="ORF">JZY06_03120</name>
</gene>
<feature type="compositionally biased region" description="Acidic residues" evidence="1">
    <location>
        <begin position="76"/>
        <end position="87"/>
    </location>
</feature>
<comment type="caution">
    <text evidence="3">The sequence shown here is derived from an EMBL/GenBank/DDBJ whole genome shotgun (WGS) entry which is preliminary data.</text>
</comment>
<name>A0A939E0J2_9CORY</name>